<feature type="region of interest" description="Disordered" evidence="7">
    <location>
        <begin position="1381"/>
        <end position="1652"/>
    </location>
</feature>
<dbReference type="GO" id="GO:0007155">
    <property type="term" value="P:cell adhesion"/>
    <property type="evidence" value="ECO:0007669"/>
    <property type="project" value="InterPro"/>
</dbReference>
<dbReference type="InterPro" id="IPR026341">
    <property type="entry name" value="T9SS_type_B"/>
</dbReference>
<feature type="compositionally biased region" description="Polar residues" evidence="7">
    <location>
        <begin position="1077"/>
        <end position="1086"/>
    </location>
</feature>
<keyword evidence="4" id="KW-0732">Signal</keyword>
<proteinExistence type="predicted"/>
<dbReference type="EC" id="3.2.1.158" evidence="9"/>
<evidence type="ECO:0000256" key="6">
    <source>
        <dbReference type="ARBA" id="ARBA00022837"/>
    </source>
</evidence>
<dbReference type="GO" id="GO:0006508">
    <property type="term" value="P:proteolysis"/>
    <property type="evidence" value="ECO:0007669"/>
    <property type="project" value="UniProtKB-KW"/>
</dbReference>
<dbReference type="Proteomes" id="UP000204551">
    <property type="component" value="Chromosome"/>
</dbReference>
<feature type="compositionally biased region" description="Polar residues" evidence="7">
    <location>
        <begin position="998"/>
        <end position="1007"/>
    </location>
</feature>
<accession>A0A221V1G7</accession>
<evidence type="ECO:0000256" key="1">
    <source>
        <dbReference type="ARBA" id="ARBA00004613"/>
    </source>
</evidence>
<keyword evidence="9" id="KW-0326">Glycosidase</keyword>
<feature type="compositionally biased region" description="Polar residues" evidence="7">
    <location>
        <begin position="1634"/>
        <end position="1644"/>
    </location>
</feature>
<dbReference type="InterPro" id="IPR002884">
    <property type="entry name" value="P_dom"/>
</dbReference>
<dbReference type="PANTHER" id="PTHR10199:SF119">
    <property type="entry name" value="RE20510P"/>
    <property type="match status" value="1"/>
</dbReference>
<evidence type="ECO:0000259" key="8">
    <source>
        <dbReference type="PROSITE" id="PS51829"/>
    </source>
</evidence>
<dbReference type="STRING" id="616991.GCA_000733925_00467"/>
<evidence type="ECO:0000256" key="7">
    <source>
        <dbReference type="SAM" id="MobiDB-lite"/>
    </source>
</evidence>
<comment type="subcellular location">
    <subcellularLocation>
        <location evidence="1">Secreted</location>
    </subcellularLocation>
</comment>
<dbReference type="SUPFAM" id="SSF103647">
    <property type="entry name" value="TSP type-3 repeat"/>
    <property type="match status" value="3"/>
</dbReference>
<protein>
    <submittedName>
        <fullName evidence="9">Alpha-agarase</fullName>
        <ecNumber evidence="9">3.2.1.158</ecNumber>
    </submittedName>
</protein>
<dbReference type="PANTHER" id="PTHR10199">
    <property type="entry name" value="THROMBOSPONDIN"/>
    <property type="match status" value="1"/>
</dbReference>
<dbReference type="GO" id="GO:0033953">
    <property type="term" value="F:alpha-agarase activity"/>
    <property type="evidence" value="ECO:0007669"/>
    <property type="project" value="UniProtKB-EC"/>
</dbReference>
<evidence type="ECO:0000256" key="5">
    <source>
        <dbReference type="ARBA" id="ARBA00022801"/>
    </source>
</evidence>
<reference evidence="9 10" key="1">
    <citation type="submission" date="2017-07" db="EMBL/GenBank/DDBJ databases">
        <title>Genome Sequence of Arenibacter algicola Strain SMS7 Isolated from a culture of the Diatom Skeletonema marinoi.</title>
        <authorList>
            <person name="Topel M."/>
            <person name="Pinder M.I.M."/>
            <person name="Johansson O.N."/>
            <person name="Kourtchenko O."/>
            <person name="Godhe A."/>
            <person name="Clarke A.K."/>
        </authorList>
    </citation>
    <scope>NUCLEOTIDE SEQUENCE [LARGE SCALE GENOMIC DNA]</scope>
    <source>
        <strain evidence="9 10">SMS7</strain>
    </source>
</reference>
<evidence type="ECO:0000256" key="2">
    <source>
        <dbReference type="ARBA" id="ARBA00022525"/>
    </source>
</evidence>
<dbReference type="Pfam" id="PF18884">
    <property type="entry name" value="TSP3_bac"/>
    <property type="match status" value="13"/>
</dbReference>
<dbReference type="PROSITE" id="PS51829">
    <property type="entry name" value="P_HOMO_B"/>
    <property type="match status" value="1"/>
</dbReference>
<name>A0A221V1G7_9FLAO</name>
<sequence>MKKNIVLILFLFNTLLFFSQEIDWSSLSGNMPEAGYATSTYSAVAADGSSLVTVNIAQSGSSTTGGAVNAVAPSSVVNSYNFNNGRATIGYSGNTYTYTFSEPVYVTLSSQAHSALMRTENIKLNTTTPGATIKASLVNPLANHFLQGNESANVHIGSIGLNNTTTGTYWMATTSIPVTNLSVEYYATDTSDIASNEPFSMTLDPLPFILLDPNNLTGAGRTNINVPACTTGYEFLEVVNTGVSANYVGGRGMASMTVTILNPQDVGQESLSMSGGFSGLSVSGNGSTSLTMTNISGSLNAPFVSAVNDLYYKNTALSPNTAVVRQVQLTFTDTEGNVSTPATAFLTLTEGANAGLPISPKYVFTGDPNFDLFTTLDGSQNSGGTWVDVDETGALINPSTINVSGLPLGGSTFRYDVVGNGPCSNAFATVVVIKINSSEVPISSNTSCGQVMTEYTNALYSSNSNDPIFIFSGGSGELSAELGAAGTIYDWYKYNPATNSYDTYALNSTPTQSGLEDGGYLVVRNDSGIIEEGRAWVWNSNLILDAGTPQTICEGQTVTLNGSGTVSNPTFTYYDPVVVPLIIDSSTEITVTFDATHTYVSDLGFYLVSPDGSTTIELGVNQGNTCNGGDNVTNLRFTNQAAGVFNYCSQPAPLTGLYNQYFDGASTITIDWSPLYGMNARDGGWAVQIYDCVGADVGSLTGAIITFDNGVDGSITYSSGAISSAINDNSCSPASASKFIVPFNAPVQNSNSSIALNSGVGIGGIGGYEWSYSTDSATGPWSGPFENANLTPDFPINETTWFRIVADNGVGCLFEDVVQITSQPKSQAGINDFVSFYVHDTPTDLFSIIDGIPDSGGTWSGPSTLSGGYEGTFDPLTNISGIYTYTVSGTAPCSNSTVTVEVFINRSVDSDGDGVTDGQEVIDETDPLDICSYILANASLEPSADWNTADCDGDGVTNADEATDGTDGQDSCSFVLASASQAPSTAWNAEDCDGDGVTNGQETTDGTDPQDDCSYITASISVAVTSTADCDGDGVTNADEATDGTDAQDPCSFVLASASQAPSTAWNAEDCDGDGVTNGQETTDGTDPQDDCSFLTASISAAVTSTADCDGDGVTNADEATDGTDAQDPCSFVLASASQAPSTAWNAEDCDGDGVTNGQETTDGTDPQDDCSYITASISVAVTSTADCDGDGVTNADEATDGTDGQDPCSFVFASASEAPSANWNTADCDGDGVTNADEATDGTDSQDPCSFVLASASEAPSADWNTADCDGDGVTNGQETTDGTDPQDDCSYITASISVAVTSTADCDGDGVTNADEAADGTDGQDPCSFVFASASEAPSADWNTADCDGDGVTNADEATDGTDSQDPCSFVLASASEAPSTAWNTEDCDGDGVTNGQEKTDGTNPLDDCSYLETGKSVEVTSKGDCDGDGVTNDMDQCPNTPIGETVDRNGCSDTQKDSDNDGVNDADDTCPNTPIGETADANGCSDSQKDSDNDGINDADDTCPNTPNGENVDGNGCSDTQKDSDNDGVNDADDTCPNTPTGEEVDTNGCSNSQKDADGDGVTNEMDECPNTPIGEIADANGCSASQKDSDFDGVNDADDVCPDSPEDEAVDANGCAASQKDADDDGVQDSLDNCPTTYNPGQEDRDRDGLGDVCDTVELNVSQSFTPNGDGINDTWMIYNIENYPNSLVRVFNSWGKEVFSARNYQNDWDGRYKDLSAKLPAAGSYYFQIDFEGDGKVDQDGWLFITSR</sequence>
<feature type="region of interest" description="Disordered" evidence="7">
    <location>
        <begin position="986"/>
        <end position="1011"/>
    </location>
</feature>
<feature type="region of interest" description="Disordered" evidence="7">
    <location>
        <begin position="1064"/>
        <end position="1091"/>
    </location>
</feature>
<feature type="compositionally biased region" description="Polar residues" evidence="7">
    <location>
        <begin position="1156"/>
        <end position="1165"/>
    </location>
</feature>
<dbReference type="InterPro" id="IPR028974">
    <property type="entry name" value="TSP_type-3_rpt"/>
</dbReference>
<evidence type="ECO:0000256" key="4">
    <source>
        <dbReference type="ARBA" id="ARBA00022729"/>
    </source>
</evidence>
<feature type="compositionally biased region" description="Acidic residues" evidence="7">
    <location>
        <begin position="1595"/>
        <end position="1614"/>
    </location>
</feature>
<dbReference type="Pfam" id="PF13585">
    <property type="entry name" value="CHU_C"/>
    <property type="match status" value="1"/>
</dbReference>
<keyword evidence="6" id="KW-0106">Calcium</keyword>
<dbReference type="KEGG" id="aalg:AREALGSMS7_04026"/>
<evidence type="ECO:0000313" key="10">
    <source>
        <dbReference type="Proteomes" id="UP000204551"/>
    </source>
</evidence>
<dbReference type="InterPro" id="IPR003367">
    <property type="entry name" value="Thrombospondin_3-like_rpt"/>
</dbReference>
<evidence type="ECO:0000256" key="3">
    <source>
        <dbReference type="ARBA" id="ARBA00022670"/>
    </source>
</evidence>
<organism evidence="9 10">
    <name type="scientific">Arenibacter algicola</name>
    <dbReference type="NCBI Taxonomy" id="616991"/>
    <lineage>
        <taxon>Bacteria</taxon>
        <taxon>Pseudomonadati</taxon>
        <taxon>Bacteroidota</taxon>
        <taxon>Flavobacteriia</taxon>
        <taxon>Flavobacteriales</taxon>
        <taxon>Flavobacteriaceae</taxon>
        <taxon>Arenibacter</taxon>
    </lineage>
</organism>
<feature type="region of interest" description="Disordered" evidence="7">
    <location>
        <begin position="1143"/>
        <end position="1169"/>
    </location>
</feature>
<keyword evidence="5 9" id="KW-0378">Hydrolase</keyword>
<keyword evidence="2" id="KW-0964">Secreted</keyword>
<dbReference type="InterPro" id="IPR059100">
    <property type="entry name" value="TSP3_bac"/>
</dbReference>
<dbReference type="EMBL" id="CP022515">
    <property type="protein sequence ID" value="ASO07432.1"/>
    <property type="molecule type" value="Genomic_DNA"/>
</dbReference>
<dbReference type="NCBIfam" id="TIGR04131">
    <property type="entry name" value="Bac_Flav_CTERM"/>
    <property type="match status" value="1"/>
</dbReference>
<dbReference type="Gene3D" id="2.60.120.260">
    <property type="entry name" value="Galactose-binding domain-like"/>
    <property type="match status" value="1"/>
</dbReference>
<keyword evidence="3" id="KW-0645">Protease</keyword>
<dbReference type="RefSeq" id="WP_093979700.1">
    <property type="nucleotide sequence ID" value="NZ_CP022515.1"/>
</dbReference>
<dbReference type="Gene3D" id="4.10.1080.10">
    <property type="entry name" value="TSP type-3 repeat"/>
    <property type="match status" value="3"/>
</dbReference>
<dbReference type="GO" id="GO:0005509">
    <property type="term" value="F:calcium ion binding"/>
    <property type="evidence" value="ECO:0007669"/>
    <property type="project" value="InterPro"/>
</dbReference>
<evidence type="ECO:0000313" key="9">
    <source>
        <dbReference type="EMBL" id="ASO07432.1"/>
    </source>
</evidence>
<dbReference type="GO" id="GO:0004252">
    <property type="term" value="F:serine-type endopeptidase activity"/>
    <property type="evidence" value="ECO:0007669"/>
    <property type="project" value="InterPro"/>
</dbReference>
<gene>
    <name evidence="9" type="ORF">AREALGSMS7_04026</name>
</gene>
<dbReference type="Pfam" id="PF02412">
    <property type="entry name" value="TSP_3"/>
    <property type="match status" value="4"/>
</dbReference>
<feature type="domain" description="P/Homo B" evidence="8">
    <location>
        <begin position="547"/>
        <end position="714"/>
    </location>
</feature>